<feature type="domain" description="F5/8 type C" evidence="12">
    <location>
        <begin position="1663"/>
        <end position="1778"/>
    </location>
</feature>
<feature type="region of interest" description="Disordered" evidence="10">
    <location>
        <begin position="838"/>
        <end position="868"/>
    </location>
</feature>
<keyword evidence="8" id="KW-0325">Glycoprotein</keyword>
<feature type="disulfide bond" evidence="9">
    <location>
        <begin position="1321"/>
        <end position="1347"/>
    </location>
</feature>
<dbReference type="InterPro" id="IPR050633">
    <property type="entry name" value="Neuropilin_MCO_CoagFactor"/>
</dbReference>
<feature type="disulfide bond" evidence="9">
    <location>
        <begin position="1388"/>
        <end position="1392"/>
    </location>
</feature>
<accession>A0A8J7THE4</accession>
<feature type="compositionally biased region" description="Polar residues" evidence="10">
    <location>
        <begin position="844"/>
        <end position="868"/>
    </location>
</feature>
<dbReference type="GO" id="GO:0005507">
    <property type="term" value="F:copper ion binding"/>
    <property type="evidence" value="ECO:0007669"/>
    <property type="project" value="InterPro"/>
</dbReference>
<proteinExistence type="predicted"/>
<comment type="subcellular location">
    <subcellularLocation>
        <location evidence="1">Secreted</location>
    </subcellularLocation>
</comment>
<dbReference type="GO" id="GO:0016491">
    <property type="term" value="F:oxidoreductase activity"/>
    <property type="evidence" value="ECO:0007669"/>
    <property type="project" value="InterPro"/>
</dbReference>
<feature type="compositionally biased region" description="Basic and acidic residues" evidence="10">
    <location>
        <begin position="910"/>
        <end position="920"/>
    </location>
</feature>
<dbReference type="InterPro" id="IPR000421">
    <property type="entry name" value="FA58C"/>
</dbReference>
<evidence type="ECO:0000256" key="3">
    <source>
        <dbReference type="ARBA" id="ARBA00022723"/>
    </source>
</evidence>
<dbReference type="CDD" id="cd00057">
    <property type="entry name" value="FA58C"/>
    <property type="match status" value="2"/>
</dbReference>
<dbReference type="Proteomes" id="UP000736164">
    <property type="component" value="Unassembled WGS sequence"/>
</dbReference>
<dbReference type="PANTHER" id="PTHR46806">
    <property type="entry name" value="F5/8 TYPE C DOMAIN-CONTAINING PROTEIN"/>
    <property type="match status" value="1"/>
</dbReference>
<dbReference type="InterPro" id="IPR008972">
    <property type="entry name" value="Cupredoxin"/>
</dbReference>
<evidence type="ECO:0000256" key="8">
    <source>
        <dbReference type="ARBA" id="ARBA00023180"/>
    </source>
</evidence>
<evidence type="ECO:0000256" key="4">
    <source>
        <dbReference type="ARBA" id="ARBA00022729"/>
    </source>
</evidence>
<dbReference type="InterPro" id="IPR008979">
    <property type="entry name" value="Galactose-bd-like_sf"/>
</dbReference>
<feature type="disulfide bond" evidence="9">
    <location>
        <begin position="193"/>
        <end position="274"/>
    </location>
</feature>
<dbReference type="InterPro" id="IPR033138">
    <property type="entry name" value="Cu_oxidase_CS"/>
</dbReference>
<evidence type="ECO:0000313" key="13">
    <source>
        <dbReference type="EMBL" id="MBN3323644.1"/>
    </source>
</evidence>
<keyword evidence="7 9" id="KW-1015">Disulfide bond</keyword>
<dbReference type="Pfam" id="PF07731">
    <property type="entry name" value="Cu-oxidase_2"/>
    <property type="match status" value="1"/>
</dbReference>
<feature type="non-terminal residue" evidence="13">
    <location>
        <position position="1"/>
    </location>
</feature>
<keyword evidence="6" id="KW-0106">Calcium</keyword>
<feature type="region of interest" description="Disordered" evidence="10">
    <location>
        <begin position="902"/>
        <end position="963"/>
    </location>
</feature>
<feature type="disulfide bond" evidence="9">
    <location>
        <begin position="476"/>
        <end position="502"/>
    </location>
</feature>
<feature type="non-terminal residue" evidence="13">
    <location>
        <position position="1778"/>
    </location>
</feature>
<dbReference type="PROSITE" id="PS01286">
    <property type="entry name" value="FA58C_2"/>
    <property type="match status" value="1"/>
</dbReference>
<keyword evidence="2" id="KW-0964">Secreted</keyword>
<evidence type="ECO:0000256" key="9">
    <source>
        <dbReference type="PIRSR" id="PIRSR000354-1"/>
    </source>
</evidence>
<gene>
    <name evidence="13" type="primary">F8</name>
    <name evidence="13" type="ORF">GTO95_0017374</name>
</gene>
<evidence type="ECO:0000259" key="12">
    <source>
        <dbReference type="PROSITE" id="PS50022"/>
    </source>
</evidence>
<feature type="disulfide bond" evidence="9">
    <location>
        <begin position="1510"/>
        <end position="1658"/>
    </location>
</feature>
<protein>
    <submittedName>
        <fullName evidence="13">FA8 factor</fullName>
    </submittedName>
</protein>
<feature type="compositionally biased region" description="Polar residues" evidence="10">
    <location>
        <begin position="936"/>
        <end position="950"/>
    </location>
</feature>
<dbReference type="Gene3D" id="2.60.120.260">
    <property type="entry name" value="Galactose-binding domain-like"/>
    <property type="match status" value="2"/>
</dbReference>
<keyword evidence="3" id="KW-0479">Metal-binding</keyword>
<dbReference type="SUPFAM" id="SSF49503">
    <property type="entry name" value="Cupredoxins"/>
    <property type="match status" value="6"/>
</dbReference>
<feature type="chain" id="PRO_5035236776" evidence="11">
    <location>
        <begin position="24"/>
        <end position="1778"/>
    </location>
</feature>
<dbReference type="SUPFAM" id="SSF49785">
    <property type="entry name" value="Galactose-binding domain-like"/>
    <property type="match status" value="2"/>
</dbReference>
<evidence type="ECO:0000256" key="10">
    <source>
        <dbReference type="SAM" id="MobiDB-lite"/>
    </source>
</evidence>
<keyword evidence="14" id="KW-1185">Reference proteome</keyword>
<evidence type="ECO:0000256" key="11">
    <source>
        <dbReference type="SAM" id="SignalP"/>
    </source>
</evidence>
<keyword evidence="4 11" id="KW-0732">Signal</keyword>
<dbReference type="EMBL" id="JAAWVO010066190">
    <property type="protein sequence ID" value="MBN3323644.1"/>
    <property type="molecule type" value="Genomic_DNA"/>
</dbReference>
<dbReference type="FunFam" id="2.60.120.260:FF:000002">
    <property type="entry name" value="Coagulation factor VIII"/>
    <property type="match status" value="1"/>
</dbReference>
<comment type="caution">
    <text evidence="13">The sequence shown here is derived from an EMBL/GenBank/DDBJ whole genome shotgun (WGS) entry which is preliminary data.</text>
</comment>
<dbReference type="GO" id="GO:0038023">
    <property type="term" value="F:signaling receptor activity"/>
    <property type="evidence" value="ECO:0007669"/>
    <property type="project" value="TreeGrafter"/>
</dbReference>
<evidence type="ECO:0000256" key="6">
    <source>
        <dbReference type="ARBA" id="ARBA00022837"/>
    </source>
</evidence>
<keyword evidence="5" id="KW-0677">Repeat</keyword>
<name>A0A8J7THE4_ATRSP</name>
<evidence type="ECO:0000313" key="14">
    <source>
        <dbReference type="Proteomes" id="UP000736164"/>
    </source>
</evidence>
<feature type="disulfide bond" evidence="9">
    <location>
        <begin position="99"/>
        <end position="125"/>
    </location>
</feature>
<dbReference type="InterPro" id="IPR024715">
    <property type="entry name" value="Factor_5/8-like"/>
</dbReference>
<dbReference type="Gene3D" id="2.60.40.420">
    <property type="entry name" value="Cupredoxins - blue copper proteins"/>
    <property type="match status" value="3"/>
</dbReference>
<organism evidence="13 14">
    <name type="scientific">Atractosteus spatula</name>
    <name type="common">Alligator gar</name>
    <name type="synonym">Lepisosteus spatula</name>
    <dbReference type="NCBI Taxonomy" id="7917"/>
    <lineage>
        <taxon>Eukaryota</taxon>
        <taxon>Metazoa</taxon>
        <taxon>Chordata</taxon>
        <taxon>Craniata</taxon>
        <taxon>Vertebrata</taxon>
        <taxon>Euteleostomi</taxon>
        <taxon>Actinopterygii</taxon>
        <taxon>Neopterygii</taxon>
        <taxon>Holostei</taxon>
        <taxon>Semionotiformes</taxon>
        <taxon>Lepisosteidae</taxon>
        <taxon>Atractosteus</taxon>
    </lineage>
</organism>
<dbReference type="PROSITE" id="PS50022">
    <property type="entry name" value="FA58C_3"/>
    <property type="match status" value="2"/>
</dbReference>
<evidence type="ECO:0000256" key="7">
    <source>
        <dbReference type="ARBA" id="ARBA00023157"/>
    </source>
</evidence>
<evidence type="ECO:0000256" key="1">
    <source>
        <dbReference type="ARBA" id="ARBA00004613"/>
    </source>
</evidence>
<dbReference type="PROSITE" id="PS01285">
    <property type="entry name" value="FA58C_1"/>
    <property type="match status" value="2"/>
</dbReference>
<dbReference type="GO" id="GO:0005886">
    <property type="term" value="C:plasma membrane"/>
    <property type="evidence" value="ECO:0007669"/>
    <property type="project" value="TreeGrafter"/>
</dbReference>
<dbReference type="PROSITE" id="PS00079">
    <property type="entry name" value="MULTICOPPER_OXIDASE1"/>
    <property type="match status" value="2"/>
</dbReference>
<dbReference type="GO" id="GO:0005576">
    <property type="term" value="C:extracellular region"/>
    <property type="evidence" value="ECO:0007669"/>
    <property type="project" value="UniProtKB-SubCell"/>
</dbReference>
<dbReference type="PIRSF" id="PIRSF000354">
    <property type="entry name" value="Factors_V_VIII"/>
    <property type="match status" value="1"/>
</dbReference>
<sequence length="1778" mass="201895">MRLSDICILKLCFFIGIQGPVIAAEVMDKVVVHFKNFASRPYSVHPIGISYWKQSEGAGYNDETSTQEKEDDIVAPGGYYRYVWDIAPTIGPTPEDPDCLTYSYSSHVDIVKDFNSGLIGALLICKSGTLNTDRHQNVQEFIVLLSVFDETKSWYGDGETFKEKIQNLRPRIQKQYHTINGYVNASLPGLKACLKKKIIWRFIGMGATPGIHSIRFQDHTLQVNNHRKMTLDVTSMTFTTAEMKPMAIGKFLIYCQIHSHQQAGMSAYFSVENCPEEKMVRKMSHDFDEDEFDIESLSNVIVIDVTNPQAKIRSSAKLKPKKWVHYIAAEEVIWDYAPQNPSEKDSKSLFVCSRILSSEYLERGPHRIGKQYKKAAYFEYEDKTFSKLKATGGEKGIVGPVLRGEVEDEFEIIFKNLASRPFNIYPQGLISIHPRVEKESLKGKDLRSYAIQPNETFAYVWKITTEDGPTKADPQCLTRFYQSTIDPIRDTASGLLGPLIICSKKTLDMRGNVISTDRERHLMFSIFDENKSWYINENIQKYCKSPSSTDLTDPEFYNSNVMYSVNGYMYNNLRFTVCLKDVAFWHAVNVGTESDFLSVYFTGNTFEQDKVYKTVLTLFPMTGETVSMEPETLGKIPINLIKDSNAKIMKLYLSVPVFNDSIQLPGVSFIMLLIAHPVYVTCRKSDITVPTILLAINKVWNQIAYISTNTNGVTIFVFAGEWEIGAFNDNFKKRGMSAKYIVKKCDPPVGDYDYDLEYYIDEDISPRGAGRRNKTLSIKVCKKASSDKSQQAIDSTAVTKLFKKHTNVTMPPTIKVQDMGKSSLDENLMLLDSRRKMKREGDITDQSESLKITTAPPHSNASKVSTTYLSKHSSQARYNTIEESSVGAKLYKLLSGKHLLKRDTGEEDKSEVKKTTEQPHENQFLKVEPSHKPENFSMSGKMQKSTNSSHDTQKHTQEKPNLNYSNISIVSDYDDYNEGENDTMNDYDSNDDEGIDVRSSDGISRNFFIAAVEVMWDYGIKKPQQLIKPRDKVGTDQNMGTLNIPLSTMKSIIKNWKVYYNSQAPTRSDCPSKLNTQGGNSQQYHCYSTKLACVEEWKTNYKPLLEFPTKHLNDTANDPCGKGFCGQTKPNQSFFVKALHLMQSQHSASLSPHHPYCQVWWWQHYIIVMLLIIRAWDVCQNNVRGQMLVMLEENLFRPKTGTKFAFHQDNDPKHRVKGVLKNWTVIVLEWPSQSPYLNPTENLRKDMKTAVNEQCEATVTFKNLASRPYSFHLHGVYDKMQNELHGKAGGDNEEAVQPNEIQTYSWKVTRTQGPSAKEFDCKAWAYYSNLDMEKDINSGLIGPLLICKPNTLSRVYERQLGIQEFTLLFTVFDETKSWYMDENIEKFCLPPCKAKRNDPLFQKTNTFSAINGYVAETLPGLVVAQYHPVRWHLLNMGSSGEVHAVHFHGNPFTERTDQEHRMGVYTLYPGVFGTVEMRPAMVGTWLVECMIGEYQLSGMRAKVLVYNPRCAQPLGMQTGRITDSQIISSGNYDDWKPRLARLELSGSVNAWSGVDKTSWIQVDLLKPTIIHGIRTQGARQRFSESFISQFVISHSLDGEVWKTYKGNSTISEQIFGGNFDSSSIKENYFSPPIIGRFIKLHPVNFQKRPTLRMELIGCDLNSCSLPLGMEKGLIPANQITASSFLDATFSSWKPSLARLNLNARVNAWRPKANNPHEWLQVDFAEMKKITGIITQGAKSFLSHMMVTEFTISISLDGAAWSAVQEDMSSKEKVLLSSA</sequence>
<dbReference type="InterPro" id="IPR011706">
    <property type="entry name" value="Cu-oxidase_C"/>
</dbReference>
<dbReference type="Pfam" id="PF00754">
    <property type="entry name" value="F5_F8_type_C"/>
    <property type="match status" value="2"/>
</dbReference>
<evidence type="ECO:0000256" key="5">
    <source>
        <dbReference type="ARBA" id="ARBA00022737"/>
    </source>
</evidence>
<dbReference type="PANTHER" id="PTHR46806:SF7">
    <property type="entry name" value="COAGULATION FACTOR VIII"/>
    <property type="match status" value="1"/>
</dbReference>
<feature type="domain" description="F5/8 type C" evidence="12">
    <location>
        <begin position="1510"/>
        <end position="1658"/>
    </location>
</feature>
<dbReference type="FunFam" id="2.60.40.420:FF:000028">
    <property type="entry name" value="Ceruloplasmin"/>
    <property type="match status" value="1"/>
</dbReference>
<dbReference type="SMART" id="SM00231">
    <property type="entry name" value="FA58C"/>
    <property type="match status" value="1"/>
</dbReference>
<reference evidence="13" key="1">
    <citation type="journal article" date="2021" name="Cell">
        <title>Tracing the genetic footprints of vertebrate landing in non-teleost ray-finned fishes.</title>
        <authorList>
            <person name="Bi X."/>
            <person name="Wang K."/>
            <person name="Yang L."/>
            <person name="Pan H."/>
            <person name="Jiang H."/>
            <person name="Wei Q."/>
            <person name="Fang M."/>
            <person name="Yu H."/>
            <person name="Zhu C."/>
            <person name="Cai Y."/>
            <person name="He Y."/>
            <person name="Gan X."/>
            <person name="Zeng H."/>
            <person name="Yu D."/>
            <person name="Zhu Y."/>
            <person name="Jiang H."/>
            <person name="Qiu Q."/>
            <person name="Yang H."/>
            <person name="Zhang Y.E."/>
            <person name="Wang W."/>
            <person name="Zhu M."/>
            <person name="He S."/>
            <person name="Zhang G."/>
        </authorList>
    </citation>
    <scope>NUCLEOTIDE SEQUENCE</scope>
    <source>
        <strain evidence="13">Allg_001</strain>
    </source>
</reference>
<feature type="signal peptide" evidence="11">
    <location>
        <begin position="1"/>
        <end position="23"/>
    </location>
</feature>
<evidence type="ECO:0000256" key="2">
    <source>
        <dbReference type="ARBA" id="ARBA00022525"/>
    </source>
</evidence>